<reference evidence="1 2" key="1">
    <citation type="submission" date="2016-11" db="EMBL/GenBank/DDBJ databases">
        <authorList>
            <person name="Jaros S."/>
            <person name="Januszkiewicz K."/>
            <person name="Wedrychowicz H."/>
        </authorList>
    </citation>
    <scope>NUCLEOTIDE SEQUENCE [LARGE SCALE GENOMIC DNA]</scope>
    <source>
        <strain evidence="1 2">DSM 24787</strain>
    </source>
</reference>
<gene>
    <name evidence="1" type="ORF">SAMN04488055_2024</name>
</gene>
<keyword evidence="2" id="KW-1185">Reference proteome</keyword>
<dbReference type="SUPFAM" id="SSF49265">
    <property type="entry name" value="Fibronectin type III"/>
    <property type="match status" value="1"/>
</dbReference>
<dbReference type="Proteomes" id="UP000185003">
    <property type="component" value="Unassembled WGS sequence"/>
</dbReference>
<dbReference type="Pfam" id="PF16389">
    <property type="entry name" value="DUF4998"/>
    <property type="match status" value="1"/>
</dbReference>
<evidence type="ECO:0000313" key="1">
    <source>
        <dbReference type="EMBL" id="SIN90423.1"/>
    </source>
</evidence>
<dbReference type="STRING" id="536979.SAMN04488055_2024"/>
<accession>A0A1N6F567</accession>
<dbReference type="EMBL" id="FSRA01000001">
    <property type="protein sequence ID" value="SIN90423.1"/>
    <property type="molecule type" value="Genomic_DNA"/>
</dbReference>
<dbReference type="OrthoDB" id="1043438at2"/>
<evidence type="ECO:0008006" key="3">
    <source>
        <dbReference type="Google" id="ProtNLM"/>
    </source>
</evidence>
<evidence type="ECO:0000313" key="2">
    <source>
        <dbReference type="Proteomes" id="UP000185003"/>
    </source>
</evidence>
<dbReference type="InterPro" id="IPR036116">
    <property type="entry name" value="FN3_sf"/>
</dbReference>
<dbReference type="Gene3D" id="2.60.40.10">
    <property type="entry name" value="Immunoglobulins"/>
    <property type="match status" value="1"/>
</dbReference>
<dbReference type="AlphaFoldDB" id="A0A1N6F567"/>
<dbReference type="PROSITE" id="PS51257">
    <property type="entry name" value="PROKAR_LIPOPROTEIN"/>
    <property type="match status" value="1"/>
</dbReference>
<sequence>MKHIFILTITALFIAACGKSDKDYKDFAPGGEIVYPGKVDSVKVYPGNNRVKLTWLLKTDSRITKCRVYWNQRQDSMEVAVTRTAGVDTITVLLNNMAEGPYSFDVYSYNAKGNVSIKNNATGDVYGAFYTSNLVNRLFKKAVYSAGKTRIEWVVADPRTFGLRLRYKDLAGVTQTLQVPSSEMITNIPANVLNNELEYETLYLPVPNAIDIFAASTVKLTAKPE</sequence>
<protein>
    <recommendedName>
        <fullName evidence="3">DUF4998 domain-containing protein</fullName>
    </recommendedName>
</protein>
<proteinExistence type="predicted"/>
<dbReference type="RefSeq" id="WP_074239119.1">
    <property type="nucleotide sequence ID" value="NZ_FSRA01000001.1"/>
</dbReference>
<name>A0A1N6F567_9BACT</name>
<dbReference type="InterPro" id="IPR013783">
    <property type="entry name" value="Ig-like_fold"/>
</dbReference>
<organism evidence="1 2">
    <name type="scientific">Chitinophaga niabensis</name>
    <dbReference type="NCBI Taxonomy" id="536979"/>
    <lineage>
        <taxon>Bacteria</taxon>
        <taxon>Pseudomonadati</taxon>
        <taxon>Bacteroidota</taxon>
        <taxon>Chitinophagia</taxon>
        <taxon>Chitinophagales</taxon>
        <taxon>Chitinophagaceae</taxon>
        <taxon>Chitinophaga</taxon>
    </lineage>
</organism>